<organism evidence="2 3">
    <name type="scientific">Dysgonomonas alginatilytica</name>
    <dbReference type="NCBI Taxonomy" id="1605892"/>
    <lineage>
        <taxon>Bacteria</taxon>
        <taxon>Pseudomonadati</taxon>
        <taxon>Bacteroidota</taxon>
        <taxon>Bacteroidia</taxon>
        <taxon>Bacteroidales</taxon>
        <taxon>Dysgonomonadaceae</taxon>
        <taxon>Dysgonomonas</taxon>
    </lineage>
</organism>
<evidence type="ECO:0000313" key="3">
    <source>
        <dbReference type="Proteomes" id="UP000247973"/>
    </source>
</evidence>
<dbReference type="GO" id="GO:0016788">
    <property type="term" value="F:hydrolase activity, acting on ester bonds"/>
    <property type="evidence" value="ECO:0007669"/>
    <property type="project" value="TreeGrafter"/>
</dbReference>
<dbReference type="OrthoDB" id="9816081at2"/>
<dbReference type="PANTHER" id="PTHR32440:SF11">
    <property type="entry name" value="METALLOPHOSPHOESTERASE DOMAIN-CONTAINING PROTEIN"/>
    <property type="match status" value="1"/>
</dbReference>
<dbReference type="SUPFAM" id="SSF56300">
    <property type="entry name" value="Metallo-dependent phosphatases"/>
    <property type="match status" value="1"/>
</dbReference>
<dbReference type="EMBL" id="QICL01000008">
    <property type="protein sequence ID" value="PXV65040.1"/>
    <property type="molecule type" value="Genomic_DNA"/>
</dbReference>
<feature type="domain" description="PA14" evidence="1">
    <location>
        <begin position="345"/>
        <end position="481"/>
    </location>
</feature>
<sequence length="487" mass="55139">MKKHIILFLLLFLSFGSMVSFSKENIQFRFNKAGQFKIAQFTDIHWNNTSDNCAKTIETIKMVLDAEKPDLAVLTGDIVSDPPIKDGWLAVAKIFEEAKIPWTVVLGNHDSEKGRGFSRCQIFDIIEGLPYYTGEKGLPMTGCGNYEIPVQASQGDKTAAVLYHIDSNDYPENDKLGHYDWIHFDQISWYRHLSDTYASKNNNKVLPSLAFFHIPLIEYNNIVGKPTTVGTKGEGIASADVNSGMFASLVEKQDVMGVFVGHDHNNDYIGIEKNIALAFGRTSGADAYGKLERGSRIILMYEDQFKFDSWIRTKKGTELYYYYPSGISSVNEKTLNFLPAKDIELNKQGVEYTYYEGKFKSVDDIISQKPLKEGVLKNFSIESAAVEDYFAFGFKTYIKIPERGVYRFYTNSDDGSKLYIDRQLVVDNDGSHSLKRVDGKVALEAGFHEIEVRYLENYMGQTLEVGIASRHILEQAIPDNMLFIPNR</sequence>
<dbReference type="InterPro" id="IPR029052">
    <property type="entry name" value="Metallo-depent_PP-like"/>
</dbReference>
<proteinExistence type="predicted"/>
<dbReference type="SMART" id="SM00758">
    <property type="entry name" value="PA14"/>
    <property type="match status" value="1"/>
</dbReference>
<dbReference type="InterPro" id="IPR011658">
    <property type="entry name" value="PA14_dom"/>
</dbReference>
<dbReference type="Proteomes" id="UP000247973">
    <property type="component" value="Unassembled WGS sequence"/>
</dbReference>
<keyword evidence="3" id="KW-1185">Reference proteome</keyword>
<dbReference type="CDD" id="cd07383">
    <property type="entry name" value="MPP_Dcr2"/>
    <property type="match status" value="1"/>
</dbReference>
<dbReference type="AlphaFoldDB" id="A0A2V3PS23"/>
<dbReference type="Pfam" id="PF07691">
    <property type="entry name" value="PA14"/>
    <property type="match status" value="1"/>
</dbReference>
<dbReference type="PROSITE" id="PS51820">
    <property type="entry name" value="PA14"/>
    <property type="match status" value="1"/>
</dbReference>
<comment type="caution">
    <text evidence="2">The sequence shown here is derived from an EMBL/GenBank/DDBJ whole genome shotgun (WGS) entry which is preliminary data.</text>
</comment>
<dbReference type="InterPro" id="IPR004843">
    <property type="entry name" value="Calcineurin-like_PHP"/>
</dbReference>
<reference evidence="2 3" key="1">
    <citation type="submission" date="2018-03" db="EMBL/GenBank/DDBJ databases">
        <title>Genomic Encyclopedia of Archaeal and Bacterial Type Strains, Phase II (KMG-II): from individual species to whole genera.</title>
        <authorList>
            <person name="Goeker M."/>
        </authorList>
    </citation>
    <scope>NUCLEOTIDE SEQUENCE [LARGE SCALE GENOMIC DNA]</scope>
    <source>
        <strain evidence="2 3">DSM 100214</strain>
    </source>
</reference>
<accession>A0A2V3PS23</accession>
<dbReference type="Gene3D" id="3.60.21.10">
    <property type="match status" value="1"/>
</dbReference>
<dbReference type="InterPro" id="IPR037524">
    <property type="entry name" value="PA14/GLEYA"/>
</dbReference>
<dbReference type="SUPFAM" id="SSF56988">
    <property type="entry name" value="Anthrax protective antigen"/>
    <property type="match status" value="1"/>
</dbReference>
<dbReference type="PANTHER" id="PTHR32440">
    <property type="entry name" value="PHOSPHATASE DCR2-RELATED-RELATED"/>
    <property type="match status" value="1"/>
</dbReference>
<dbReference type="Gene3D" id="3.90.182.10">
    <property type="entry name" value="Toxin - Anthrax Protective Antigen,domain 1"/>
    <property type="match status" value="1"/>
</dbReference>
<gene>
    <name evidence="2" type="ORF">CLV62_10838</name>
</gene>
<protein>
    <submittedName>
        <fullName evidence="2">PA14 domain-containing protein</fullName>
    </submittedName>
</protein>
<dbReference type="GO" id="GO:0005737">
    <property type="term" value="C:cytoplasm"/>
    <property type="evidence" value="ECO:0007669"/>
    <property type="project" value="TreeGrafter"/>
</dbReference>
<name>A0A2V3PS23_9BACT</name>
<evidence type="ECO:0000259" key="1">
    <source>
        <dbReference type="PROSITE" id="PS51820"/>
    </source>
</evidence>
<dbReference type="Pfam" id="PF00149">
    <property type="entry name" value="Metallophos"/>
    <property type="match status" value="1"/>
</dbReference>
<dbReference type="RefSeq" id="WP_110310393.1">
    <property type="nucleotide sequence ID" value="NZ_QICL01000008.1"/>
</dbReference>
<evidence type="ECO:0000313" key="2">
    <source>
        <dbReference type="EMBL" id="PXV65040.1"/>
    </source>
</evidence>